<keyword evidence="1" id="KW-0472">Membrane</keyword>
<evidence type="ECO:0000256" key="1">
    <source>
        <dbReference type="SAM" id="Phobius"/>
    </source>
</evidence>
<keyword evidence="1" id="KW-1133">Transmembrane helix</keyword>
<protein>
    <recommendedName>
        <fullName evidence="2">DUF8128 domain-containing protein</fullName>
    </recommendedName>
</protein>
<dbReference type="InterPro" id="IPR058441">
    <property type="entry name" value="DUF8128"/>
</dbReference>
<dbReference type="Proteomes" id="UP000176997">
    <property type="component" value="Unassembled WGS sequence"/>
</dbReference>
<comment type="caution">
    <text evidence="3">The sequence shown here is derived from an EMBL/GenBank/DDBJ whole genome shotgun (WGS) entry which is preliminary data.</text>
</comment>
<dbReference type="Pfam" id="PF26449">
    <property type="entry name" value="DUF8128"/>
    <property type="match status" value="1"/>
</dbReference>
<accession>A0A1G2S804</accession>
<proteinExistence type="predicted"/>
<feature type="transmembrane region" description="Helical" evidence="1">
    <location>
        <begin position="20"/>
        <end position="42"/>
    </location>
</feature>
<reference evidence="3 4" key="1">
    <citation type="journal article" date="2016" name="Nat. Commun.">
        <title>Thousands of microbial genomes shed light on interconnected biogeochemical processes in an aquifer system.</title>
        <authorList>
            <person name="Anantharaman K."/>
            <person name="Brown C.T."/>
            <person name="Hug L.A."/>
            <person name="Sharon I."/>
            <person name="Castelle C.J."/>
            <person name="Probst A.J."/>
            <person name="Thomas B.C."/>
            <person name="Singh A."/>
            <person name="Wilkins M.J."/>
            <person name="Karaoz U."/>
            <person name="Brodie E.L."/>
            <person name="Williams K.H."/>
            <person name="Hubbard S.S."/>
            <person name="Banfield J.F."/>
        </authorList>
    </citation>
    <scope>NUCLEOTIDE SEQUENCE [LARGE SCALE GENOMIC DNA]</scope>
</reference>
<feature type="domain" description="DUF8128" evidence="2">
    <location>
        <begin position="51"/>
        <end position="397"/>
    </location>
</feature>
<sequence length="415" mass="48353">MTDSTLSSFGFGEMIQGQVAIFSFLFSTMLYWGPFVLGYFGWKMWLYYRRAEWVSKMDWVMLEVRVPKEVNKTPLAMEVVLSSLYQSSRGVWWDWYWKGRVRDYFTLEMVSIEGAVRFFIRTAKVYKNLIEAAVYAQYPDVEIHEVPDYTKYVDYRGKEGEWDLFGAEFKFTKPDPYPIKTYVDYGLDREGTKEIFKTDPLSSVVEVLGSMGAGEQFWLQINVQVADDRFHSHGTWFGKHDWRKEGEALIKKLSKIDEKPPEGTFAMPMFKLTEGEREVIKAVERSISKMGFDCGIRAIYLAKRDQFRGSSIKALLGILRVFNTRHLNGFAPTHSTGFDFPWQDWNQTRATHLKEHMFHAYKRRSYFYPPHKSTPITLNSEELATIFHFPGSVTTTPTFGRVESKKGEPPVNLPR</sequence>
<gene>
    <name evidence="3" type="ORF">A2675_02970</name>
</gene>
<keyword evidence="1" id="KW-0812">Transmembrane</keyword>
<evidence type="ECO:0000313" key="3">
    <source>
        <dbReference type="EMBL" id="OHA80702.1"/>
    </source>
</evidence>
<evidence type="ECO:0000313" key="4">
    <source>
        <dbReference type="Proteomes" id="UP000176997"/>
    </source>
</evidence>
<evidence type="ECO:0000259" key="2">
    <source>
        <dbReference type="Pfam" id="PF26449"/>
    </source>
</evidence>
<organism evidence="3 4">
    <name type="scientific">Candidatus Yonathbacteria bacterium RIFCSPHIGHO2_01_FULL_51_10</name>
    <dbReference type="NCBI Taxonomy" id="1802723"/>
    <lineage>
        <taxon>Bacteria</taxon>
        <taxon>Candidatus Yonathiibacteriota</taxon>
    </lineage>
</organism>
<dbReference type="AlphaFoldDB" id="A0A1G2S804"/>
<name>A0A1G2S804_9BACT</name>
<dbReference type="EMBL" id="MHUS01000020">
    <property type="protein sequence ID" value="OHA80702.1"/>
    <property type="molecule type" value="Genomic_DNA"/>
</dbReference>
<dbReference type="STRING" id="1802723.A2675_02970"/>